<dbReference type="InterPro" id="IPR011708">
    <property type="entry name" value="DNA_pol3_alpha_NTPase_dom"/>
</dbReference>
<dbReference type="Gene3D" id="3.20.20.140">
    <property type="entry name" value="Metal-dependent hydrolases"/>
    <property type="match status" value="2"/>
</dbReference>
<reference evidence="15" key="1">
    <citation type="submission" date="2020-10" db="EMBL/GenBank/DDBJ databases">
        <authorList>
            <person name="Gilroy R."/>
        </authorList>
    </citation>
    <scope>NUCLEOTIDE SEQUENCE</scope>
    <source>
        <strain evidence="15">CHK178-757</strain>
    </source>
</reference>
<evidence type="ECO:0000256" key="11">
    <source>
        <dbReference type="HAMAP-Rule" id="MF_00356"/>
    </source>
</evidence>
<dbReference type="InterPro" id="IPR029460">
    <property type="entry name" value="DNAPol_HHH"/>
</dbReference>
<feature type="domain" description="Exonuclease" evidence="13">
    <location>
        <begin position="506"/>
        <end position="671"/>
    </location>
</feature>
<dbReference type="Gene3D" id="2.40.50.140">
    <property type="entry name" value="Nucleic acid-binding proteins"/>
    <property type="match status" value="1"/>
</dbReference>
<evidence type="ECO:0000256" key="6">
    <source>
        <dbReference type="ARBA" id="ARBA00022722"/>
    </source>
</evidence>
<evidence type="ECO:0000313" key="16">
    <source>
        <dbReference type="Proteomes" id="UP000823927"/>
    </source>
</evidence>
<feature type="region of interest" description="Disordered" evidence="12">
    <location>
        <begin position="195"/>
        <end position="260"/>
    </location>
</feature>
<dbReference type="SUPFAM" id="SSF53098">
    <property type="entry name" value="Ribonuclease H-like"/>
    <property type="match status" value="1"/>
</dbReference>
<evidence type="ECO:0000256" key="2">
    <source>
        <dbReference type="ARBA" id="ARBA00022490"/>
    </source>
</evidence>
<accession>A0A9D1F7F0</accession>
<dbReference type="InterPro" id="IPR044923">
    <property type="entry name" value="PolC_middle_finger_sf"/>
</dbReference>
<dbReference type="Proteomes" id="UP000823927">
    <property type="component" value="Unassembled WGS sequence"/>
</dbReference>
<dbReference type="InterPro" id="IPR006308">
    <property type="entry name" value="Pol_III_a_PolC-type_gram_pos"/>
</dbReference>
<dbReference type="Pfam" id="PF07733">
    <property type="entry name" value="DNA_pol3_alpha"/>
    <property type="match status" value="2"/>
</dbReference>
<keyword evidence="2 11" id="KW-0963">Cytoplasm</keyword>
<evidence type="ECO:0000256" key="8">
    <source>
        <dbReference type="ARBA" id="ARBA00022839"/>
    </source>
</evidence>
<dbReference type="NCBIfam" id="TIGR01405">
    <property type="entry name" value="polC_Gram_pos"/>
    <property type="match status" value="1"/>
</dbReference>
<dbReference type="Gene3D" id="3.30.420.10">
    <property type="entry name" value="Ribonuclease H-like superfamily/Ribonuclease H"/>
    <property type="match status" value="1"/>
</dbReference>
<keyword evidence="4 11" id="KW-0548">Nucleotidyltransferase</keyword>
<evidence type="ECO:0000259" key="13">
    <source>
        <dbReference type="SMART" id="SM00479"/>
    </source>
</evidence>
<proteinExistence type="inferred from homology"/>
<dbReference type="Pfam" id="PF17657">
    <property type="entry name" value="DNA_pol3_finger"/>
    <property type="match status" value="1"/>
</dbReference>
<gene>
    <name evidence="11" type="primary">polC</name>
    <name evidence="15" type="ORF">IAB46_14880</name>
</gene>
<dbReference type="FunFam" id="3.30.420.10:FF:000045">
    <property type="entry name" value="3'-5' exonuclease DinG"/>
    <property type="match status" value="1"/>
</dbReference>
<dbReference type="Pfam" id="PF14480">
    <property type="entry name" value="DNA_pol3_a_NI"/>
    <property type="match status" value="1"/>
</dbReference>
<dbReference type="GO" id="GO:0006261">
    <property type="term" value="P:DNA-templated DNA replication"/>
    <property type="evidence" value="ECO:0007669"/>
    <property type="project" value="UniProtKB-UniRule"/>
</dbReference>
<dbReference type="InterPro" id="IPR004013">
    <property type="entry name" value="PHP_dom"/>
</dbReference>
<dbReference type="GO" id="GO:0003677">
    <property type="term" value="F:DNA binding"/>
    <property type="evidence" value="ECO:0007669"/>
    <property type="project" value="UniProtKB-UniRule"/>
</dbReference>
<sequence length="1531" mass="172337">MSTPFFQVFPDLKLNGPLYDLFERVTIDKVTAAKSRKRLKIHIESEYLIEKKQVHAVENEIKSQMFNDPEIEIRLIEHYRLSDAYTPERLFDLYEESFEEELREESELEANIFHWAGKEFVSSSALKLTSDDNYITATKIENVKSKLIAIYQERFDFDLDVRVELRPEKKSRHRQMAEEALNKEIAQIVKDYETAKKESAASQDGQDAGDGHGSGAGGQNSGNGQNSQNGGGYNGNGGFNGKGGQNGAGKKNTWRRENYQPRKAVDDKDIFYGRGFDGELTPISDITDEIGDVVIHGQVFAFTKDDKVETREIRNEKTLVIFKLTDFTDTIKVKLFVKNDLLPDVLAHVKTNAFLKLKGMAVYDKYDHEVSIGSVVGIKTIPDFRKKRMDTCALKRVELHAHTMMSDMDSVADCKTMVKTAASWGHPAIAITDHGVVQAFPDANHAIEDLDKEYKKKYEKEHPDATKEELAAVKNPFKVIYGCEAYIVDDLKPIVDNGHGESLDSDFVVFDIETTGFSYMNDRIIEIGAVKVVGGQIVDRFSTFINPGMPIPLEIEKLTGINDAMVADARDITQVLPEFMEFCQGCMMVAHNAEFDMSFIRYNCEQQGISRDFVTVDTLGIARALLPDLKNYKLDTVVEAMDCVLENHHRAVDDAEATAHVFVKFIERLKKRDVCDLTALNAMSSMSVHAIQKARSFHCIILVKNETGRINLYRLVSEAHLTYYARRPRIPKSLLNKYRDGLIIGSACEAGELFRALVDKRPPQEIARIIRFYDYLEIQPIGNNQFMIEDSKHPDVHNEEDLREFNRQIVKLGEMFNKPVCATCDVHFLNPEDELYRRLIMYGKGFDDADNQPPLYLRTTEEMLEEFAYLGPEKAEEVVVTNTNLIAHMVEKISPVSPDKCPPVIENSDENLRSICYEKAHELYGENLPTIVSERLERELNSIISNGFAVMYIIAQKLVWKSVADGYLVGSRGSVGSSFAAYMAGITEVNSLPAHYLCPNCKYVDFDSDYVKSFSGRSGCDMEDRLCPVCGQPLSKEGHDIPFETFLGFKGNKEPDIDLNFSGEYQSKAHSYTEVIFGYGQTFRAGTVGGLADKTAYGYAMHYCEDHGMYKRSCEIERMSKGCVGVRRTSGQHPGGIVVLPMGMEIYTFTPVQHPANDMTTNTVTTHFDYHSIDHNLLKLDILGHDDPTMIRMLEDITGVDATKIRLDDPDVLSLFHGLDALGISPEDIGGTELGSLGVPEFGTDFAMQMLKDTHPTAFSDLARIAGLSHGTDVWLGNAQKLIMDGTATISTAICTRDDIMIYLINKGMESELSFKIMESVRKGKGLTPEWEAAMKEQDVPDWYIWSCKKIKYMFPKAHAVAYVMMGFRIAWFKIHEPLAFYAAFFSIRATSFNYELMCQGKEVLDRNIKNYKANPKLSQKEEATLKDMRLVQEMYARGFEFLPVDLYKSAATKFLIEDGKLRPPFSSIEGIADSAGELLYEAGKGGKYISRDDIRQRSGVGASVIETLAAQHILDGLPQSNQLSIFDLGL</sequence>
<dbReference type="EC" id="2.7.7.7" evidence="11"/>
<comment type="similarity">
    <text evidence="11">Belongs to the DNA polymerase type-C family. PolC subfamily.</text>
</comment>
<keyword evidence="6 11" id="KW-0540">Nuclease</keyword>
<evidence type="ECO:0000256" key="4">
    <source>
        <dbReference type="ARBA" id="ARBA00022695"/>
    </source>
</evidence>
<keyword evidence="8 11" id="KW-0269">Exonuclease</keyword>
<dbReference type="NCBIfam" id="NF001688">
    <property type="entry name" value="PRK00448.1"/>
    <property type="match status" value="1"/>
</dbReference>
<keyword evidence="7 11" id="KW-0378">Hydrolase</keyword>
<evidence type="ECO:0000256" key="3">
    <source>
        <dbReference type="ARBA" id="ARBA00022679"/>
    </source>
</evidence>
<keyword evidence="3 11" id="KW-0808">Transferase</keyword>
<dbReference type="Pfam" id="PF14579">
    <property type="entry name" value="HHH_6"/>
    <property type="match status" value="1"/>
</dbReference>
<evidence type="ECO:0000313" key="15">
    <source>
        <dbReference type="EMBL" id="HIS48804.1"/>
    </source>
</evidence>
<dbReference type="PANTHER" id="PTHR32294">
    <property type="entry name" value="DNA POLYMERASE III SUBUNIT ALPHA"/>
    <property type="match status" value="1"/>
</dbReference>
<evidence type="ECO:0000256" key="7">
    <source>
        <dbReference type="ARBA" id="ARBA00022801"/>
    </source>
</evidence>
<feature type="compositionally biased region" description="Gly residues" evidence="12">
    <location>
        <begin position="211"/>
        <end position="221"/>
    </location>
</feature>
<evidence type="ECO:0000259" key="14">
    <source>
        <dbReference type="SMART" id="SM00481"/>
    </source>
</evidence>
<dbReference type="GO" id="GO:0008408">
    <property type="term" value="F:3'-5' exonuclease activity"/>
    <property type="evidence" value="ECO:0007669"/>
    <property type="project" value="UniProtKB-UniRule"/>
</dbReference>
<dbReference type="InterPro" id="IPR006054">
    <property type="entry name" value="DnaQ"/>
</dbReference>
<evidence type="ECO:0000256" key="10">
    <source>
        <dbReference type="ARBA" id="ARBA00049244"/>
    </source>
</evidence>
<dbReference type="GO" id="GO:0003887">
    <property type="term" value="F:DNA-directed DNA polymerase activity"/>
    <property type="evidence" value="ECO:0007669"/>
    <property type="project" value="UniProtKB-UniRule"/>
</dbReference>
<protein>
    <recommendedName>
        <fullName evidence="11">DNA polymerase III PolC-type</fullName>
        <shortName evidence="11">PolIII</shortName>
        <ecNumber evidence="11">2.7.7.7</ecNumber>
    </recommendedName>
</protein>
<evidence type="ECO:0000256" key="5">
    <source>
        <dbReference type="ARBA" id="ARBA00022705"/>
    </source>
</evidence>
<name>A0A9D1F7F0_9FIRM</name>
<dbReference type="NCBIfam" id="TIGR00573">
    <property type="entry name" value="dnaq"/>
    <property type="match status" value="1"/>
</dbReference>
<dbReference type="HAMAP" id="MF_00356">
    <property type="entry name" value="DNApol_PolC"/>
    <property type="match status" value="1"/>
</dbReference>
<dbReference type="EMBL" id="DVIT01000063">
    <property type="protein sequence ID" value="HIS48804.1"/>
    <property type="molecule type" value="Genomic_DNA"/>
</dbReference>
<feature type="domain" description="Polymerase/histidinol phosphatase N-terminal" evidence="14">
    <location>
        <begin position="397"/>
        <end position="489"/>
    </location>
</feature>
<dbReference type="Pfam" id="PF02811">
    <property type="entry name" value="PHP"/>
    <property type="match status" value="1"/>
</dbReference>
<dbReference type="InterPro" id="IPR012340">
    <property type="entry name" value="NA-bd_OB-fold"/>
</dbReference>
<dbReference type="PANTHER" id="PTHR32294:SF5">
    <property type="entry name" value="DNA POLYMERASE III POLC-TYPE"/>
    <property type="match status" value="1"/>
</dbReference>
<evidence type="ECO:0000256" key="12">
    <source>
        <dbReference type="SAM" id="MobiDB-lite"/>
    </source>
</evidence>
<dbReference type="InterPro" id="IPR036397">
    <property type="entry name" value="RNaseH_sf"/>
</dbReference>
<comment type="function">
    <text evidence="1 11">Required for replicative DNA synthesis. This DNA polymerase also exhibits 3' to 5' exonuclease activity.</text>
</comment>
<dbReference type="CDD" id="cd07435">
    <property type="entry name" value="PHP_PolIIIA_POLC"/>
    <property type="match status" value="1"/>
</dbReference>
<keyword evidence="9 11" id="KW-0239">DNA-directed DNA polymerase</keyword>
<reference evidence="15" key="2">
    <citation type="journal article" date="2021" name="PeerJ">
        <title>Extensive microbial diversity within the chicken gut microbiome revealed by metagenomics and culture.</title>
        <authorList>
            <person name="Gilroy R."/>
            <person name="Ravi A."/>
            <person name="Getino M."/>
            <person name="Pursley I."/>
            <person name="Horton D.L."/>
            <person name="Alikhan N.F."/>
            <person name="Baker D."/>
            <person name="Gharbi K."/>
            <person name="Hall N."/>
            <person name="Watson M."/>
            <person name="Adriaenssens E.M."/>
            <person name="Foster-Nyarko E."/>
            <person name="Jarju S."/>
            <person name="Secka A."/>
            <person name="Antonio M."/>
            <person name="Oren A."/>
            <person name="Chaudhuri R.R."/>
            <person name="La Ragione R."/>
            <person name="Hildebrand F."/>
            <person name="Pallen M.J."/>
        </authorList>
    </citation>
    <scope>NUCLEOTIDE SEQUENCE</scope>
    <source>
        <strain evidence="15">CHK178-757</strain>
    </source>
</reference>
<comment type="caution">
    <text evidence="15">The sequence shown here is derived from an EMBL/GenBank/DDBJ whole genome shotgun (WGS) entry which is preliminary data.</text>
</comment>
<organism evidence="15 16">
    <name type="scientific">Candidatus Scybalocola faecigallinarum</name>
    <dbReference type="NCBI Taxonomy" id="2840941"/>
    <lineage>
        <taxon>Bacteria</taxon>
        <taxon>Bacillati</taxon>
        <taxon>Bacillota</taxon>
        <taxon>Clostridia</taxon>
        <taxon>Lachnospirales</taxon>
        <taxon>Lachnospiraceae</taxon>
        <taxon>Lachnospiraceae incertae sedis</taxon>
        <taxon>Candidatus Scybalocola (ex Gilroy et al. 2021)</taxon>
    </lineage>
</organism>
<dbReference type="InterPro" id="IPR040982">
    <property type="entry name" value="DNA_pol3_finger"/>
</dbReference>
<dbReference type="SMART" id="SM00481">
    <property type="entry name" value="POLIIIAc"/>
    <property type="match status" value="1"/>
</dbReference>
<comment type="subcellular location">
    <subcellularLocation>
        <location evidence="11">Cytoplasm</location>
    </subcellularLocation>
</comment>
<dbReference type="InterPro" id="IPR013520">
    <property type="entry name" value="Ribonucl_H"/>
</dbReference>
<keyword evidence="5 11" id="KW-0235">DNA replication</keyword>
<dbReference type="InterPro" id="IPR028112">
    <property type="entry name" value="DNA_PolC-type_N_I"/>
</dbReference>
<dbReference type="CDD" id="cd04484">
    <property type="entry name" value="polC_OBF"/>
    <property type="match status" value="1"/>
</dbReference>
<dbReference type="InterPro" id="IPR004805">
    <property type="entry name" value="DnaE2/DnaE/PolC"/>
</dbReference>
<dbReference type="SMART" id="SM00479">
    <property type="entry name" value="EXOIII"/>
    <property type="match status" value="1"/>
</dbReference>
<dbReference type="Gene3D" id="1.10.150.700">
    <property type="entry name" value="PolC, middle finger domain"/>
    <property type="match status" value="1"/>
</dbReference>
<evidence type="ECO:0000256" key="1">
    <source>
        <dbReference type="ARBA" id="ARBA00003452"/>
    </source>
</evidence>
<dbReference type="InterPro" id="IPR003141">
    <property type="entry name" value="Pol/His_phosphatase_N"/>
</dbReference>
<dbReference type="Gene3D" id="3.30.1900.20">
    <property type="match status" value="1"/>
</dbReference>
<evidence type="ECO:0000256" key="9">
    <source>
        <dbReference type="ARBA" id="ARBA00022932"/>
    </source>
</evidence>
<dbReference type="Gene3D" id="6.10.140.1510">
    <property type="match status" value="1"/>
</dbReference>
<comment type="catalytic activity">
    <reaction evidence="10 11">
        <text>DNA(n) + a 2'-deoxyribonucleoside 5'-triphosphate = DNA(n+1) + diphosphate</text>
        <dbReference type="Rhea" id="RHEA:22508"/>
        <dbReference type="Rhea" id="RHEA-COMP:17339"/>
        <dbReference type="Rhea" id="RHEA-COMP:17340"/>
        <dbReference type="ChEBI" id="CHEBI:33019"/>
        <dbReference type="ChEBI" id="CHEBI:61560"/>
        <dbReference type="ChEBI" id="CHEBI:173112"/>
        <dbReference type="EC" id="2.7.7.7"/>
    </reaction>
</comment>
<feature type="compositionally biased region" description="Gly residues" evidence="12">
    <location>
        <begin position="229"/>
        <end position="247"/>
    </location>
</feature>
<dbReference type="CDD" id="cd06127">
    <property type="entry name" value="DEDDh"/>
    <property type="match status" value="1"/>
</dbReference>
<dbReference type="GO" id="GO:0005737">
    <property type="term" value="C:cytoplasm"/>
    <property type="evidence" value="ECO:0007669"/>
    <property type="project" value="UniProtKB-SubCell"/>
</dbReference>
<dbReference type="Pfam" id="PF00929">
    <property type="entry name" value="RNase_T"/>
    <property type="match status" value="1"/>
</dbReference>
<dbReference type="Gene3D" id="1.10.150.870">
    <property type="match status" value="1"/>
</dbReference>
<dbReference type="InterPro" id="IPR012337">
    <property type="entry name" value="RNaseH-like_sf"/>
</dbReference>